<dbReference type="EMBL" id="QPJD01000028">
    <property type="protein sequence ID" value="RCW40881.1"/>
    <property type="molecule type" value="Genomic_DNA"/>
</dbReference>
<comment type="caution">
    <text evidence="1">The sequence shown here is derived from an EMBL/GenBank/DDBJ whole genome shotgun (WGS) entry which is preliminary data.</text>
</comment>
<protein>
    <submittedName>
        <fullName evidence="1">Uncharacterized protein</fullName>
    </submittedName>
</protein>
<name>A0A368VI09_9BACL</name>
<proteinExistence type="predicted"/>
<evidence type="ECO:0000313" key="2">
    <source>
        <dbReference type="Proteomes" id="UP000252415"/>
    </source>
</evidence>
<gene>
    <name evidence="1" type="ORF">DFP97_1283</name>
</gene>
<organism evidence="1 2">
    <name type="scientific">Paenibacillus prosopidis</name>
    <dbReference type="NCBI Taxonomy" id="630520"/>
    <lineage>
        <taxon>Bacteria</taxon>
        <taxon>Bacillati</taxon>
        <taxon>Bacillota</taxon>
        <taxon>Bacilli</taxon>
        <taxon>Bacillales</taxon>
        <taxon>Paenibacillaceae</taxon>
        <taxon>Paenibacillus</taxon>
    </lineage>
</organism>
<reference evidence="1 2" key="1">
    <citation type="submission" date="2018-07" db="EMBL/GenBank/DDBJ databases">
        <title>Genomic Encyclopedia of Type Strains, Phase III (KMG-III): the genomes of soil and plant-associated and newly described type strains.</title>
        <authorList>
            <person name="Whitman W."/>
        </authorList>
    </citation>
    <scope>NUCLEOTIDE SEQUENCE [LARGE SCALE GENOMIC DNA]</scope>
    <source>
        <strain evidence="1 2">CECT 7506</strain>
    </source>
</reference>
<evidence type="ECO:0000313" key="1">
    <source>
        <dbReference type="EMBL" id="RCW40881.1"/>
    </source>
</evidence>
<keyword evidence="2" id="KW-1185">Reference proteome</keyword>
<dbReference type="AlphaFoldDB" id="A0A368VI09"/>
<accession>A0A368VI09</accession>
<sequence length="80" mass="8907">MSLMTMAGNLSISNQKMASARFCPVHKRGTPGFTLKIFGTEGEFIVTPRDGQMFQMDRLNLSFAVLNRTTQNVYAEVFGV</sequence>
<dbReference type="Proteomes" id="UP000252415">
    <property type="component" value="Unassembled WGS sequence"/>
</dbReference>